<dbReference type="EMBL" id="SGXF01000001">
    <property type="protein sequence ID" value="RZT02313.1"/>
    <property type="molecule type" value="Genomic_DNA"/>
</dbReference>
<evidence type="ECO:0000313" key="5">
    <source>
        <dbReference type="EMBL" id="RZT02313.1"/>
    </source>
</evidence>
<evidence type="ECO:0000313" key="6">
    <source>
        <dbReference type="Proteomes" id="UP000292927"/>
    </source>
</evidence>
<keyword evidence="1 5" id="KW-0489">Methyltransferase</keyword>
<reference evidence="5 6" key="1">
    <citation type="submission" date="2019-02" db="EMBL/GenBank/DDBJ databases">
        <title>Genomic Encyclopedia of Type Strains, Phase IV (KMG-IV): sequencing the most valuable type-strain genomes for metagenomic binning, comparative biology and taxonomic classification.</title>
        <authorList>
            <person name="Goeker M."/>
        </authorList>
    </citation>
    <scope>NUCLEOTIDE SEQUENCE [LARGE SCALE GENOMIC DNA]</scope>
    <source>
        <strain evidence="5 6">DSM 29486</strain>
    </source>
</reference>
<protein>
    <submittedName>
        <fullName evidence="5">Methyltransferase family protein</fullName>
    </submittedName>
</protein>
<dbReference type="AlphaFoldDB" id="A0A4Q7PNE6"/>
<name>A0A4Q7PNE6_9FIRM</name>
<accession>A0A4Q7PNE6</accession>
<dbReference type="Pfam" id="PF08241">
    <property type="entry name" value="Methyltransf_11"/>
    <property type="match status" value="1"/>
</dbReference>
<gene>
    <name evidence="5" type="ORF">EV209_0424</name>
</gene>
<sequence length="246" mass="28241">MKQNKYDDEAFFQKYGQMARSRQGLEGAGEWSELQKVLPDFAGKRVLDLGCGYGWHCRYAAENGAEEVQGVDLSEKMLEAAAEKNSCQNVTYLRAAMEDLDFPESSFDIVLSSLAFHYIRDFKGLAEKISSWITPGGWFVFSVEHPVFTAYGTQDWFYDDQGGILHFLVDNYYYEGERDAVFLGEHVVKYHRTLTTYLNTLLLNGFDLKNVVEPQPPEQMMHLPGMRDEMRRPMMLIVAAQKRGKK</sequence>
<keyword evidence="6" id="KW-1185">Reference proteome</keyword>
<dbReference type="OrthoDB" id="9791837at2"/>
<dbReference type="Proteomes" id="UP000292927">
    <property type="component" value="Unassembled WGS sequence"/>
</dbReference>
<dbReference type="GO" id="GO:0032259">
    <property type="term" value="P:methylation"/>
    <property type="evidence" value="ECO:0007669"/>
    <property type="project" value="UniProtKB-KW"/>
</dbReference>
<proteinExistence type="predicted"/>
<dbReference type="GO" id="GO:0008757">
    <property type="term" value="F:S-adenosylmethionine-dependent methyltransferase activity"/>
    <property type="evidence" value="ECO:0007669"/>
    <property type="project" value="InterPro"/>
</dbReference>
<dbReference type="InterPro" id="IPR029063">
    <property type="entry name" value="SAM-dependent_MTases_sf"/>
</dbReference>
<feature type="domain" description="Methyltransferase type 11" evidence="4">
    <location>
        <begin position="47"/>
        <end position="141"/>
    </location>
</feature>
<keyword evidence="2 5" id="KW-0808">Transferase</keyword>
<dbReference type="PANTHER" id="PTHR43464:SF19">
    <property type="entry name" value="UBIQUINONE BIOSYNTHESIS O-METHYLTRANSFERASE, MITOCHONDRIAL"/>
    <property type="match status" value="1"/>
</dbReference>
<dbReference type="InterPro" id="IPR013216">
    <property type="entry name" value="Methyltransf_11"/>
</dbReference>
<evidence type="ECO:0000256" key="1">
    <source>
        <dbReference type="ARBA" id="ARBA00022603"/>
    </source>
</evidence>
<keyword evidence="3" id="KW-0949">S-adenosyl-L-methionine</keyword>
<evidence type="ECO:0000259" key="4">
    <source>
        <dbReference type="Pfam" id="PF08241"/>
    </source>
</evidence>
<dbReference type="CDD" id="cd02440">
    <property type="entry name" value="AdoMet_MTases"/>
    <property type="match status" value="1"/>
</dbReference>
<evidence type="ECO:0000256" key="2">
    <source>
        <dbReference type="ARBA" id="ARBA00022679"/>
    </source>
</evidence>
<dbReference type="RefSeq" id="WP_130432579.1">
    <property type="nucleotide sequence ID" value="NZ_SGXF01000001.1"/>
</dbReference>
<organism evidence="5 6">
    <name type="scientific">Cuneatibacter caecimuris</name>
    <dbReference type="NCBI Taxonomy" id="1796618"/>
    <lineage>
        <taxon>Bacteria</taxon>
        <taxon>Bacillati</taxon>
        <taxon>Bacillota</taxon>
        <taxon>Clostridia</taxon>
        <taxon>Lachnospirales</taxon>
        <taxon>Lachnospiraceae</taxon>
        <taxon>Cuneatibacter</taxon>
    </lineage>
</organism>
<dbReference type="PANTHER" id="PTHR43464">
    <property type="entry name" value="METHYLTRANSFERASE"/>
    <property type="match status" value="1"/>
</dbReference>
<evidence type="ECO:0000256" key="3">
    <source>
        <dbReference type="ARBA" id="ARBA00022691"/>
    </source>
</evidence>
<comment type="caution">
    <text evidence="5">The sequence shown here is derived from an EMBL/GenBank/DDBJ whole genome shotgun (WGS) entry which is preliminary data.</text>
</comment>
<dbReference type="Gene3D" id="3.40.50.150">
    <property type="entry name" value="Vaccinia Virus protein VP39"/>
    <property type="match status" value="1"/>
</dbReference>
<dbReference type="SUPFAM" id="SSF53335">
    <property type="entry name" value="S-adenosyl-L-methionine-dependent methyltransferases"/>
    <property type="match status" value="1"/>
</dbReference>